<dbReference type="InterPro" id="IPR050377">
    <property type="entry name" value="Radical_SAM_PqqE_MftC-like"/>
</dbReference>
<dbReference type="Proteomes" id="UP000614410">
    <property type="component" value="Unassembled WGS sequence"/>
</dbReference>
<organism evidence="6 7">
    <name type="scientific">Candidatus Amunia macphersoniae</name>
    <dbReference type="NCBI Taxonomy" id="3127014"/>
    <lineage>
        <taxon>Bacteria</taxon>
        <taxon>Bacillati</taxon>
        <taxon>Candidatus Dormiibacterota</taxon>
        <taxon>Candidatus Dormibacteria</taxon>
        <taxon>Candidatus Aeolococcales</taxon>
        <taxon>Candidatus Aeolococcaceae</taxon>
        <taxon>Candidatus Amunia</taxon>
    </lineage>
</organism>
<dbReference type="Gene3D" id="3.20.20.70">
    <property type="entry name" value="Aldolase class I"/>
    <property type="match status" value="1"/>
</dbReference>
<gene>
    <name evidence="6" type="ORF">JF887_04695</name>
</gene>
<dbReference type="InterPro" id="IPR007197">
    <property type="entry name" value="rSAM"/>
</dbReference>
<dbReference type="SFLD" id="SFLDG01067">
    <property type="entry name" value="SPASM/twitch_domain_containing"/>
    <property type="match status" value="1"/>
</dbReference>
<reference evidence="6 7" key="1">
    <citation type="submission" date="2020-10" db="EMBL/GenBank/DDBJ databases">
        <title>Ca. Dormibacterota MAGs.</title>
        <authorList>
            <person name="Montgomery K."/>
        </authorList>
    </citation>
    <scope>NUCLEOTIDE SEQUENCE [LARGE SCALE GENOMIC DNA]</scope>
    <source>
        <strain evidence="6">Mitchell_Peninsula_5</strain>
    </source>
</reference>
<dbReference type="InterPro" id="IPR013785">
    <property type="entry name" value="Aldolase_TIM"/>
</dbReference>
<keyword evidence="3" id="KW-0408">Iron</keyword>
<dbReference type="PANTHER" id="PTHR11228">
    <property type="entry name" value="RADICAL SAM DOMAIN PROTEIN"/>
    <property type="match status" value="1"/>
</dbReference>
<comment type="caution">
    <text evidence="6">The sequence shown here is derived from an EMBL/GenBank/DDBJ whole genome shotgun (WGS) entry which is preliminary data.</text>
</comment>
<evidence type="ECO:0000313" key="6">
    <source>
        <dbReference type="EMBL" id="MBJ7608715.1"/>
    </source>
</evidence>
<dbReference type="EMBL" id="JAEKNN010000023">
    <property type="protein sequence ID" value="MBJ7608715.1"/>
    <property type="molecule type" value="Genomic_DNA"/>
</dbReference>
<dbReference type="PANTHER" id="PTHR11228:SF22">
    <property type="entry name" value="PEPTIDE BIOSYNTHESIS PROTEIN YYDG-RELATED"/>
    <property type="match status" value="1"/>
</dbReference>
<keyword evidence="2" id="KW-0479">Metal-binding</keyword>
<dbReference type="GO" id="GO:0051536">
    <property type="term" value="F:iron-sulfur cluster binding"/>
    <property type="evidence" value="ECO:0007669"/>
    <property type="project" value="UniProtKB-KW"/>
</dbReference>
<dbReference type="Pfam" id="PF04055">
    <property type="entry name" value="Radical_SAM"/>
    <property type="match status" value="1"/>
</dbReference>
<feature type="domain" description="Radical SAM core" evidence="5">
    <location>
        <begin position="70"/>
        <end position="273"/>
    </location>
</feature>
<dbReference type="AlphaFoldDB" id="A0A934KMX5"/>
<evidence type="ECO:0000256" key="3">
    <source>
        <dbReference type="ARBA" id="ARBA00023004"/>
    </source>
</evidence>
<dbReference type="InterPro" id="IPR058240">
    <property type="entry name" value="rSAM_sf"/>
</dbReference>
<evidence type="ECO:0000256" key="1">
    <source>
        <dbReference type="ARBA" id="ARBA00022691"/>
    </source>
</evidence>
<evidence type="ECO:0000256" key="2">
    <source>
        <dbReference type="ARBA" id="ARBA00022723"/>
    </source>
</evidence>
<dbReference type="GO" id="GO:0046872">
    <property type="term" value="F:metal ion binding"/>
    <property type="evidence" value="ECO:0007669"/>
    <property type="project" value="UniProtKB-KW"/>
</dbReference>
<accession>A0A934KMX5</accession>
<name>A0A934KMX5_9BACT</name>
<dbReference type="SFLD" id="SFLDS00029">
    <property type="entry name" value="Radical_SAM"/>
    <property type="match status" value="1"/>
</dbReference>
<evidence type="ECO:0000313" key="7">
    <source>
        <dbReference type="Proteomes" id="UP000614410"/>
    </source>
</evidence>
<evidence type="ECO:0000256" key="4">
    <source>
        <dbReference type="ARBA" id="ARBA00023014"/>
    </source>
</evidence>
<evidence type="ECO:0000259" key="5">
    <source>
        <dbReference type="PROSITE" id="PS51918"/>
    </source>
</evidence>
<protein>
    <submittedName>
        <fullName evidence="6">Radical SAM protein</fullName>
    </submittedName>
</protein>
<keyword evidence="1" id="KW-0949">S-adenosyl-L-methionine</keyword>
<dbReference type="PROSITE" id="PS51918">
    <property type="entry name" value="RADICAL_SAM"/>
    <property type="match status" value="1"/>
</dbReference>
<proteinExistence type="predicted"/>
<dbReference type="CDD" id="cd01335">
    <property type="entry name" value="Radical_SAM"/>
    <property type="match status" value="1"/>
</dbReference>
<sequence>MAIILDLVEQMAPLAEGMRTRVSMTSAADIDHARAWCERSGNTLVAADDGWLTVQRGRATSAAAPVPAARRPGVRLWIYTNFDCNLECSYCCVRSSPRAARRALGAELITQLALEAVDAGVQEIYLTGGEPFIVPDIGESIRACAERLPTTVLTNAMLFKGRRLEVLKSLPRTNLALQISLDSPTPERHDRNRGAGSWLRTVEGIQLVLELGFRVRIAATVDPADKQAVADEPRFHELLDEWAIAHDDRLIRPWAQRGNADHGTVVTQEAVIPEVTVTAEGVYWHPVAATDPDMLVTTAILPLRAAIDLVSTRFDTQRESAATAAELFPCA</sequence>
<dbReference type="SUPFAM" id="SSF102114">
    <property type="entry name" value="Radical SAM enzymes"/>
    <property type="match status" value="1"/>
</dbReference>
<dbReference type="GO" id="GO:0003824">
    <property type="term" value="F:catalytic activity"/>
    <property type="evidence" value="ECO:0007669"/>
    <property type="project" value="InterPro"/>
</dbReference>
<keyword evidence="4" id="KW-0411">Iron-sulfur</keyword>